<reference evidence="2" key="1">
    <citation type="journal article" date="2022" name="Mol. Ecol. Resour.">
        <title>The genomes of chicory, endive, great burdock and yacon provide insights into Asteraceae palaeo-polyploidization history and plant inulin production.</title>
        <authorList>
            <person name="Fan W."/>
            <person name="Wang S."/>
            <person name="Wang H."/>
            <person name="Wang A."/>
            <person name="Jiang F."/>
            <person name="Liu H."/>
            <person name="Zhao H."/>
            <person name="Xu D."/>
            <person name="Zhang Y."/>
        </authorList>
    </citation>
    <scope>NUCLEOTIDE SEQUENCE [LARGE SCALE GENOMIC DNA]</scope>
    <source>
        <strain evidence="2">cv. Niubang</strain>
    </source>
</reference>
<dbReference type="Proteomes" id="UP001055879">
    <property type="component" value="Linkage Group LG06"/>
</dbReference>
<reference evidence="1 2" key="2">
    <citation type="journal article" date="2022" name="Mol. Ecol. Resour.">
        <title>The genomes of chicory, endive, great burdock and yacon provide insights into Asteraceae paleo-polyploidization history and plant inulin production.</title>
        <authorList>
            <person name="Fan W."/>
            <person name="Wang S."/>
            <person name="Wang H."/>
            <person name="Wang A."/>
            <person name="Jiang F."/>
            <person name="Liu H."/>
            <person name="Zhao H."/>
            <person name="Xu D."/>
            <person name="Zhang Y."/>
        </authorList>
    </citation>
    <scope>NUCLEOTIDE SEQUENCE [LARGE SCALE GENOMIC DNA]</scope>
    <source>
        <strain evidence="2">cv. Niubang</strain>
    </source>
</reference>
<sequence length="143" mass="16482">MEAISRSGRTTTELHHLSKKWKDPRTAKHNPEHTKVWTEPPSNNNKPRRVPVVYYLSRNGNLEQPHFVEVPLSSSSDGLYLQDVIDRLNSLCREEMAELTDVIDCLNSLRGNGMATLYSWSSKRLVRLRLRRSALDAVNDLHF</sequence>
<accession>A0ACB9B9Y8</accession>
<proteinExistence type="predicted"/>
<evidence type="ECO:0000313" key="2">
    <source>
        <dbReference type="Proteomes" id="UP001055879"/>
    </source>
</evidence>
<organism evidence="1 2">
    <name type="scientific">Arctium lappa</name>
    <name type="common">Greater burdock</name>
    <name type="synonym">Lappa major</name>
    <dbReference type="NCBI Taxonomy" id="4217"/>
    <lineage>
        <taxon>Eukaryota</taxon>
        <taxon>Viridiplantae</taxon>
        <taxon>Streptophyta</taxon>
        <taxon>Embryophyta</taxon>
        <taxon>Tracheophyta</taxon>
        <taxon>Spermatophyta</taxon>
        <taxon>Magnoliopsida</taxon>
        <taxon>eudicotyledons</taxon>
        <taxon>Gunneridae</taxon>
        <taxon>Pentapetalae</taxon>
        <taxon>asterids</taxon>
        <taxon>campanulids</taxon>
        <taxon>Asterales</taxon>
        <taxon>Asteraceae</taxon>
        <taxon>Carduoideae</taxon>
        <taxon>Cardueae</taxon>
        <taxon>Arctiinae</taxon>
        <taxon>Arctium</taxon>
    </lineage>
</organism>
<dbReference type="EMBL" id="CM042052">
    <property type="protein sequence ID" value="KAI3718857.1"/>
    <property type="molecule type" value="Genomic_DNA"/>
</dbReference>
<keyword evidence="2" id="KW-1185">Reference proteome</keyword>
<name>A0ACB9B9Y8_ARCLA</name>
<comment type="caution">
    <text evidence="1">The sequence shown here is derived from an EMBL/GenBank/DDBJ whole genome shotgun (WGS) entry which is preliminary data.</text>
</comment>
<gene>
    <name evidence="1" type="ORF">L6452_19742</name>
</gene>
<evidence type="ECO:0000313" key="1">
    <source>
        <dbReference type="EMBL" id="KAI3718857.1"/>
    </source>
</evidence>
<protein>
    <submittedName>
        <fullName evidence="1">Uncharacterized protein</fullName>
    </submittedName>
</protein>